<proteinExistence type="inferred from homology"/>
<dbReference type="EMBL" id="KP742964">
    <property type="protein sequence ID" value="AKN10627.1"/>
    <property type="molecule type" value="Genomic_DNA"/>
</dbReference>
<dbReference type="PRINTS" id="PR00123">
    <property type="entry name" value="ATPASEA"/>
</dbReference>
<gene>
    <name evidence="13" type="primary">ATP6</name>
</gene>
<feature type="transmembrane region" description="Helical" evidence="12">
    <location>
        <begin position="77"/>
        <end position="100"/>
    </location>
</feature>
<keyword evidence="7 12" id="KW-1133">Transmembrane helix</keyword>
<feature type="transmembrane region" description="Helical" evidence="12">
    <location>
        <begin position="7"/>
        <end position="31"/>
    </location>
</feature>
<dbReference type="InterPro" id="IPR035908">
    <property type="entry name" value="F0_ATP_A_sf"/>
</dbReference>
<dbReference type="CDD" id="cd00310">
    <property type="entry name" value="ATP-synt_Fo_a_6"/>
    <property type="match status" value="1"/>
</dbReference>
<evidence type="ECO:0000313" key="13">
    <source>
        <dbReference type="EMBL" id="AKN10627.1"/>
    </source>
</evidence>
<dbReference type="GO" id="GO:0005743">
    <property type="term" value="C:mitochondrial inner membrane"/>
    <property type="evidence" value="ECO:0007669"/>
    <property type="project" value="UniProtKB-SubCell"/>
</dbReference>
<dbReference type="Pfam" id="PF00119">
    <property type="entry name" value="ATP-synt_A"/>
    <property type="match status" value="1"/>
</dbReference>
<dbReference type="InterPro" id="IPR045083">
    <property type="entry name" value="ATP_synth_F0_asu_bact/mt"/>
</dbReference>
<evidence type="ECO:0000256" key="8">
    <source>
        <dbReference type="ARBA" id="ARBA00023065"/>
    </source>
</evidence>
<organism evidence="13">
    <name type="scientific">Seison sp. MS-2015</name>
    <dbReference type="NCBI Taxonomy" id="1673261"/>
    <lineage>
        <taxon>Eukaryota</taxon>
        <taxon>Metazoa</taxon>
        <taxon>Spiralia</taxon>
        <taxon>Gnathifera</taxon>
        <taxon>Rotifera</taxon>
        <taxon>Pararotatoria</taxon>
        <taxon>Seisonacea</taxon>
        <taxon>Seisonidae</taxon>
        <taxon>Seison</taxon>
    </lineage>
</organism>
<feature type="transmembrane region" description="Helical" evidence="12">
    <location>
        <begin position="106"/>
        <end position="130"/>
    </location>
</feature>
<evidence type="ECO:0000256" key="7">
    <source>
        <dbReference type="ARBA" id="ARBA00022989"/>
    </source>
</evidence>
<evidence type="ECO:0000256" key="3">
    <source>
        <dbReference type="ARBA" id="ARBA00022448"/>
    </source>
</evidence>
<keyword evidence="4" id="KW-0138">CF(0)</keyword>
<feature type="transmembrane region" description="Helical" evidence="12">
    <location>
        <begin position="51"/>
        <end position="70"/>
    </location>
</feature>
<feature type="transmembrane region" description="Helical" evidence="12">
    <location>
        <begin position="179"/>
        <end position="201"/>
    </location>
</feature>
<evidence type="ECO:0000256" key="9">
    <source>
        <dbReference type="ARBA" id="ARBA00023136"/>
    </source>
</evidence>
<dbReference type="PANTHER" id="PTHR11410:SF0">
    <property type="entry name" value="ATP SYNTHASE SUBUNIT A"/>
    <property type="match status" value="1"/>
</dbReference>
<dbReference type="NCBIfam" id="TIGR01131">
    <property type="entry name" value="ATP_synt_6_or_A"/>
    <property type="match status" value="1"/>
</dbReference>
<comment type="similarity">
    <text evidence="2">Belongs to the ATPase A chain family.</text>
</comment>
<dbReference type="GO" id="GO:0045259">
    <property type="term" value="C:proton-transporting ATP synthase complex"/>
    <property type="evidence" value="ECO:0007669"/>
    <property type="project" value="UniProtKB-KW"/>
</dbReference>
<keyword evidence="6" id="KW-0375">Hydrogen ion transport</keyword>
<evidence type="ECO:0000256" key="12">
    <source>
        <dbReference type="SAM" id="Phobius"/>
    </source>
</evidence>
<keyword evidence="8" id="KW-0406">Ion transport</keyword>
<keyword evidence="9 12" id="KW-0472">Membrane</keyword>
<evidence type="ECO:0000256" key="6">
    <source>
        <dbReference type="ARBA" id="ARBA00022781"/>
    </source>
</evidence>
<evidence type="ECO:0000256" key="10">
    <source>
        <dbReference type="ARBA" id="ARBA00023310"/>
    </source>
</evidence>
<dbReference type="Gene3D" id="1.20.120.220">
    <property type="entry name" value="ATP synthase, F0 complex, subunit A"/>
    <property type="match status" value="1"/>
</dbReference>
<evidence type="ECO:0000256" key="4">
    <source>
        <dbReference type="ARBA" id="ARBA00022547"/>
    </source>
</evidence>
<feature type="transmembrane region" description="Helical" evidence="12">
    <location>
        <begin position="151"/>
        <end position="173"/>
    </location>
</feature>
<accession>A0A678N1Y3</accession>
<dbReference type="AlphaFoldDB" id="A0A678N1Y3"/>
<evidence type="ECO:0000256" key="2">
    <source>
        <dbReference type="ARBA" id="ARBA00006810"/>
    </source>
</evidence>
<sequence>MVVFFSLVLCYLFFSVFFFSSFYSSLVGSLVKGLGVEFSVNLGFHRYGGSLVYILSMFMFIFLLNVFSLFPFVTGGFMYYGIVFMLSISFWVGFLLLGLVHNYKNFVSHLLPVGTPLALSFVISFFEVLSQLIRPFTLCIRLGTNLSAGHIMLMMFSYFSFSGSVVLVLSVYVLLFSLYVLELLVSFLQAYIFTSLLSLYLKETY</sequence>
<dbReference type="GO" id="GO:0046933">
    <property type="term" value="F:proton-transporting ATP synthase activity, rotational mechanism"/>
    <property type="evidence" value="ECO:0007669"/>
    <property type="project" value="TreeGrafter"/>
</dbReference>
<reference evidence="13" key="1">
    <citation type="submission" date="2015-02" db="EMBL/GenBank/DDBJ databases">
        <authorList>
            <person name="Hankeln T."/>
            <person name="Sielaff M."/>
        </authorList>
    </citation>
    <scope>NUCLEOTIDE SEQUENCE</scope>
</reference>
<geneLocation type="mitochondrion" evidence="13"/>
<keyword evidence="5 12" id="KW-0812">Transmembrane</keyword>
<evidence type="ECO:0000256" key="5">
    <source>
        <dbReference type="ARBA" id="ARBA00022692"/>
    </source>
</evidence>
<dbReference type="InterPro" id="IPR000568">
    <property type="entry name" value="ATP_synth_F0_asu"/>
</dbReference>
<dbReference type="PANTHER" id="PTHR11410">
    <property type="entry name" value="ATP SYNTHASE SUBUNIT A"/>
    <property type="match status" value="1"/>
</dbReference>
<dbReference type="SUPFAM" id="SSF81336">
    <property type="entry name" value="F1F0 ATP synthase subunit A"/>
    <property type="match status" value="1"/>
</dbReference>
<keyword evidence="3" id="KW-0813">Transport</keyword>
<name>A0A678N1Y3_9BILA</name>
<protein>
    <recommendedName>
        <fullName evidence="11">ATP synthase subunit a</fullName>
    </recommendedName>
</protein>
<evidence type="ECO:0000256" key="1">
    <source>
        <dbReference type="ARBA" id="ARBA00004141"/>
    </source>
</evidence>
<keyword evidence="10" id="KW-0066">ATP synthesis</keyword>
<keyword evidence="13" id="KW-0496">Mitochondrion</keyword>
<comment type="subcellular location">
    <subcellularLocation>
        <location evidence="1">Membrane</location>
        <topology evidence="1">Multi-pass membrane protein</topology>
    </subcellularLocation>
    <subcellularLocation>
        <location evidence="11">Mitochondrion inner membrane</location>
        <topology evidence="11">Multi-pass membrane protein</topology>
    </subcellularLocation>
</comment>
<evidence type="ECO:0000256" key="11">
    <source>
        <dbReference type="RuleBase" id="RU004450"/>
    </source>
</evidence>